<accession>A0AA91DB73</accession>
<gene>
    <name evidence="4" type="ORF">A1356_15220</name>
</gene>
<evidence type="ECO:0000313" key="4">
    <source>
        <dbReference type="EMBL" id="OAI24627.1"/>
    </source>
</evidence>
<dbReference type="InterPro" id="IPR008995">
    <property type="entry name" value="Mo/tungstate-bd_C_term_dom"/>
</dbReference>
<keyword evidence="5" id="KW-1185">Reference proteome</keyword>
<name>A0AA91DB73_9GAMM</name>
<dbReference type="InterPro" id="IPR005116">
    <property type="entry name" value="Transp-assoc_OB_typ1"/>
</dbReference>
<dbReference type="PANTHER" id="PTHR30432">
    <property type="entry name" value="TRANSCRIPTIONAL REGULATOR MODE"/>
    <property type="match status" value="1"/>
</dbReference>
<feature type="domain" description="Mop" evidence="3">
    <location>
        <begin position="2"/>
        <end position="68"/>
    </location>
</feature>
<dbReference type="EMBL" id="LUUL01000087">
    <property type="protein sequence ID" value="OAI24627.1"/>
    <property type="molecule type" value="Genomic_DNA"/>
</dbReference>
<dbReference type="PROSITE" id="PS51866">
    <property type="entry name" value="MOP"/>
    <property type="match status" value="2"/>
</dbReference>
<dbReference type="PANTHER" id="PTHR30432:SF1">
    <property type="entry name" value="DNA-BINDING TRANSCRIPTIONAL DUAL REGULATOR MODE"/>
    <property type="match status" value="1"/>
</dbReference>
<feature type="domain" description="Mop" evidence="3">
    <location>
        <begin position="74"/>
        <end position="140"/>
    </location>
</feature>
<dbReference type="Gene3D" id="2.40.50.100">
    <property type="match status" value="2"/>
</dbReference>
<organism evidence="4 5">
    <name type="scientific">Methylomonas koyamae</name>
    <dbReference type="NCBI Taxonomy" id="702114"/>
    <lineage>
        <taxon>Bacteria</taxon>
        <taxon>Pseudomonadati</taxon>
        <taxon>Pseudomonadota</taxon>
        <taxon>Gammaproteobacteria</taxon>
        <taxon>Methylococcales</taxon>
        <taxon>Methylococcaceae</taxon>
        <taxon>Methylomonas</taxon>
    </lineage>
</organism>
<dbReference type="InterPro" id="IPR051815">
    <property type="entry name" value="Molybdate_resp_trans_reg"/>
</dbReference>
<dbReference type="GO" id="GO:0015689">
    <property type="term" value="P:molybdate ion transport"/>
    <property type="evidence" value="ECO:0007669"/>
    <property type="project" value="InterPro"/>
</dbReference>
<dbReference type="AlphaFoldDB" id="A0AA91DB73"/>
<proteinExistence type="predicted"/>
<evidence type="ECO:0000313" key="5">
    <source>
        <dbReference type="Proteomes" id="UP000077734"/>
    </source>
</evidence>
<dbReference type="Pfam" id="PF03459">
    <property type="entry name" value="TOBE"/>
    <property type="match status" value="2"/>
</dbReference>
<evidence type="ECO:0000256" key="1">
    <source>
        <dbReference type="ARBA" id="ARBA00022505"/>
    </source>
</evidence>
<dbReference type="Proteomes" id="UP000077734">
    <property type="component" value="Unassembled WGS sequence"/>
</dbReference>
<reference evidence="4 5" key="1">
    <citation type="submission" date="2016-03" db="EMBL/GenBank/DDBJ databases">
        <authorList>
            <person name="Heylen K."/>
            <person name="De Vos P."/>
            <person name="Vekeman B."/>
        </authorList>
    </citation>
    <scope>NUCLEOTIDE SEQUENCE [LARGE SCALE GENOMIC DNA]</scope>
    <source>
        <strain evidence="4 5">R-49807</strain>
    </source>
</reference>
<comment type="caution">
    <text evidence="4">The sequence shown here is derived from an EMBL/GenBank/DDBJ whole genome shotgun (WGS) entry which is preliminary data.</text>
</comment>
<protein>
    <submittedName>
        <fullName evidence="4">Transporter</fullName>
    </submittedName>
</protein>
<dbReference type="NCBIfam" id="TIGR00638">
    <property type="entry name" value="Mop"/>
    <property type="match status" value="2"/>
</dbReference>
<dbReference type="RefSeq" id="WP_064028171.1">
    <property type="nucleotide sequence ID" value="NZ_LUUL01000087.1"/>
</dbReference>
<keyword evidence="1 2" id="KW-0500">Molybdenum</keyword>
<dbReference type="InterPro" id="IPR004606">
    <property type="entry name" value="Mop_domain"/>
</dbReference>
<dbReference type="SUPFAM" id="SSF50331">
    <property type="entry name" value="MOP-like"/>
    <property type="match status" value="2"/>
</dbReference>
<sequence>MKTSARNQFRGKVEQVLIGAVNAEIYLSLQGGASLVASITKDSVATLGIEVGVEVTALVKAPQIIVVTEFGGYKISARNQLAGTVVAVKSGAVNSEIDIELKGGEIVAATVTNDSVETLGLRAGKPATAIFKAGAVILAVKN</sequence>
<evidence type="ECO:0000256" key="2">
    <source>
        <dbReference type="PROSITE-ProRule" id="PRU01213"/>
    </source>
</evidence>
<evidence type="ECO:0000259" key="3">
    <source>
        <dbReference type="PROSITE" id="PS51866"/>
    </source>
</evidence>